<dbReference type="GO" id="GO:0008379">
    <property type="term" value="F:thioredoxin peroxidase activity"/>
    <property type="evidence" value="ECO:0007669"/>
    <property type="project" value="TreeGrafter"/>
</dbReference>
<dbReference type="Pfam" id="PF00578">
    <property type="entry name" value="AhpC-TSA"/>
    <property type="match status" value="1"/>
</dbReference>
<dbReference type="GeneID" id="96009616"/>
<dbReference type="InterPro" id="IPR036249">
    <property type="entry name" value="Thioredoxin-like_sf"/>
</dbReference>
<dbReference type="AlphaFoldDB" id="A0AB34KK01"/>
<evidence type="ECO:0000259" key="4">
    <source>
        <dbReference type="PROSITE" id="PS51352"/>
    </source>
</evidence>
<dbReference type="SUPFAM" id="SSF52833">
    <property type="entry name" value="Thioredoxin-like"/>
    <property type="match status" value="1"/>
</dbReference>
<proteinExistence type="inferred from homology"/>
<reference evidence="5 6" key="1">
    <citation type="journal article" date="2020" name="Microbiol. Resour. Announc.">
        <title>Draft Genome Sequence of a Cladosporium Species Isolated from the Mesophotic Ascidian Didemnum maculosum.</title>
        <authorList>
            <person name="Gioti A."/>
            <person name="Siaperas R."/>
            <person name="Nikolaivits E."/>
            <person name="Le Goff G."/>
            <person name="Ouazzani J."/>
            <person name="Kotoulas G."/>
            <person name="Topakas E."/>
        </authorList>
    </citation>
    <scope>NUCLEOTIDE SEQUENCE [LARGE SCALE GENOMIC DNA]</scope>
    <source>
        <strain evidence="5 6">TM138-S3</strain>
    </source>
</reference>
<dbReference type="Gene3D" id="3.40.30.10">
    <property type="entry name" value="Glutaredoxin"/>
    <property type="match status" value="1"/>
</dbReference>
<sequence>MSAQGRVRVGQQAPDFTCNAVVDGRIKEISLSAYTQANHWLLLLFFPRAWSYVCPTEIRAYSARVEEFLYSRACAVAFASTDSEACLRAWNATGELEGGLGGVHVPLISDGSHRLSRAYGVLVEEEGVAERAMFVIDPKGRVRAVAVGDIDVGRSVDEAQRVLDALGFKDEFGEGCPADWKKGDKGIDVSGKSKVEGQVEVRKSWVDWARPKIARTWSSASHASSRSLSGIMESSRMNGSGDNFLVASMHSDIDRMTPRSGMISASRSPARSVSLTSQPVGSPSDAHSPAFSPTSHGPGGMEGQMTQAMMQQQIDNMQAALANQKLTQDIGVAN</sequence>
<dbReference type="EMBL" id="JAAQHG020000029">
    <property type="protein sequence ID" value="KAL1584047.1"/>
    <property type="molecule type" value="Genomic_DNA"/>
</dbReference>
<evidence type="ECO:0000313" key="5">
    <source>
        <dbReference type="EMBL" id="KAL1584047.1"/>
    </source>
</evidence>
<dbReference type="Proteomes" id="UP000803884">
    <property type="component" value="Unassembled WGS sequence"/>
</dbReference>
<feature type="compositionally biased region" description="Polar residues" evidence="3">
    <location>
        <begin position="263"/>
        <end position="281"/>
    </location>
</feature>
<keyword evidence="6" id="KW-1185">Reference proteome</keyword>
<organism evidence="5 6">
    <name type="scientific">Cladosporium halotolerans</name>
    <dbReference type="NCBI Taxonomy" id="1052096"/>
    <lineage>
        <taxon>Eukaryota</taxon>
        <taxon>Fungi</taxon>
        <taxon>Dikarya</taxon>
        <taxon>Ascomycota</taxon>
        <taxon>Pezizomycotina</taxon>
        <taxon>Dothideomycetes</taxon>
        <taxon>Dothideomycetidae</taxon>
        <taxon>Cladosporiales</taxon>
        <taxon>Cladosporiaceae</taxon>
        <taxon>Cladosporium</taxon>
    </lineage>
</organism>
<dbReference type="GO" id="GO:0005829">
    <property type="term" value="C:cytosol"/>
    <property type="evidence" value="ECO:0007669"/>
    <property type="project" value="TreeGrafter"/>
</dbReference>
<dbReference type="InterPro" id="IPR013766">
    <property type="entry name" value="Thioredoxin_domain"/>
</dbReference>
<feature type="domain" description="Thioredoxin" evidence="4">
    <location>
        <begin position="7"/>
        <end position="168"/>
    </location>
</feature>
<protein>
    <recommendedName>
        <fullName evidence="4">Thioredoxin domain-containing protein</fullName>
    </recommendedName>
</protein>
<dbReference type="GO" id="GO:0045454">
    <property type="term" value="P:cell redox homeostasis"/>
    <property type="evidence" value="ECO:0007669"/>
    <property type="project" value="TreeGrafter"/>
</dbReference>
<feature type="region of interest" description="Disordered" evidence="3">
    <location>
        <begin position="256"/>
        <end position="303"/>
    </location>
</feature>
<keyword evidence="2" id="KW-0560">Oxidoreductase</keyword>
<comment type="similarity">
    <text evidence="1">Belongs to the peroxiredoxin family. AhpC/Prx1 subfamily.</text>
</comment>
<dbReference type="RefSeq" id="XP_069227153.1">
    <property type="nucleotide sequence ID" value="XM_069376778.1"/>
</dbReference>
<evidence type="ECO:0000256" key="2">
    <source>
        <dbReference type="ARBA" id="ARBA00023002"/>
    </source>
</evidence>
<dbReference type="GO" id="GO:0006979">
    <property type="term" value="P:response to oxidative stress"/>
    <property type="evidence" value="ECO:0007669"/>
    <property type="project" value="TreeGrafter"/>
</dbReference>
<evidence type="ECO:0000256" key="1">
    <source>
        <dbReference type="ARBA" id="ARBA00009796"/>
    </source>
</evidence>
<comment type="caution">
    <text evidence="5">The sequence shown here is derived from an EMBL/GenBank/DDBJ whole genome shotgun (WGS) entry which is preliminary data.</text>
</comment>
<dbReference type="PANTHER" id="PTHR10681">
    <property type="entry name" value="THIOREDOXIN PEROXIDASE"/>
    <property type="match status" value="1"/>
</dbReference>
<dbReference type="InterPro" id="IPR000866">
    <property type="entry name" value="AhpC/TSA"/>
</dbReference>
<dbReference type="GO" id="GO:0033554">
    <property type="term" value="P:cellular response to stress"/>
    <property type="evidence" value="ECO:0007669"/>
    <property type="project" value="TreeGrafter"/>
</dbReference>
<gene>
    <name evidence="5" type="ORF">WHR41_08174</name>
</gene>
<accession>A0AB34KK01</accession>
<evidence type="ECO:0000256" key="3">
    <source>
        <dbReference type="SAM" id="MobiDB-lite"/>
    </source>
</evidence>
<dbReference type="PANTHER" id="PTHR10681:SF128">
    <property type="entry name" value="THIOREDOXIN-DEPENDENT PEROXIDE REDUCTASE, MITOCHONDRIAL"/>
    <property type="match status" value="1"/>
</dbReference>
<dbReference type="InterPro" id="IPR050217">
    <property type="entry name" value="Peroxiredoxin"/>
</dbReference>
<name>A0AB34KK01_9PEZI</name>
<dbReference type="PROSITE" id="PS51352">
    <property type="entry name" value="THIOREDOXIN_2"/>
    <property type="match status" value="1"/>
</dbReference>
<evidence type="ECO:0000313" key="6">
    <source>
        <dbReference type="Proteomes" id="UP000803884"/>
    </source>
</evidence>
<dbReference type="CDD" id="cd03015">
    <property type="entry name" value="PRX_Typ2cys"/>
    <property type="match status" value="1"/>
</dbReference>
<dbReference type="GO" id="GO:0042744">
    <property type="term" value="P:hydrogen peroxide catabolic process"/>
    <property type="evidence" value="ECO:0007669"/>
    <property type="project" value="TreeGrafter"/>
</dbReference>